<reference evidence="3" key="1">
    <citation type="submission" date="2013-08" db="EMBL/GenBank/DDBJ databases">
        <authorList>
            <person name="Mendez C."/>
            <person name="Richter M."/>
            <person name="Ferrer M."/>
            <person name="Sanchez J."/>
        </authorList>
    </citation>
    <scope>NUCLEOTIDE SEQUENCE</scope>
</reference>
<dbReference type="PANTHER" id="PTHR42996:SF1">
    <property type="entry name" value="PHOSPHATE-BINDING PROTEIN PSTS"/>
    <property type="match status" value="1"/>
</dbReference>
<accession>T1BB30</accession>
<evidence type="ECO:0000313" key="3">
    <source>
        <dbReference type="EMBL" id="EQD70081.1"/>
    </source>
</evidence>
<dbReference type="SUPFAM" id="SSF53850">
    <property type="entry name" value="Periplasmic binding protein-like II"/>
    <property type="match status" value="1"/>
</dbReference>
<dbReference type="InterPro" id="IPR024370">
    <property type="entry name" value="PBP_domain"/>
</dbReference>
<dbReference type="InterPro" id="IPR050962">
    <property type="entry name" value="Phosphate-bind_PstS"/>
</dbReference>
<protein>
    <submittedName>
        <fullName evidence="3">Phosphate ABC transporter, periplasmic phosphate-binding protein</fullName>
    </submittedName>
</protein>
<comment type="caution">
    <text evidence="3">The sequence shown here is derived from an EMBL/GenBank/DDBJ whole genome shotgun (WGS) entry which is preliminary data.</text>
</comment>
<dbReference type="Gene3D" id="3.40.190.10">
    <property type="entry name" value="Periplasmic binding protein-like II"/>
    <property type="match status" value="2"/>
</dbReference>
<dbReference type="PANTHER" id="PTHR42996">
    <property type="entry name" value="PHOSPHATE-BINDING PROTEIN PSTS"/>
    <property type="match status" value="1"/>
</dbReference>
<comment type="similarity">
    <text evidence="1">Belongs to the PstS family.</text>
</comment>
<feature type="non-terminal residue" evidence="3">
    <location>
        <position position="1"/>
    </location>
</feature>
<name>T1BB30_9ZZZZ</name>
<feature type="domain" description="PBP" evidence="2">
    <location>
        <begin position="27"/>
        <end position="115"/>
    </location>
</feature>
<dbReference type="Pfam" id="PF12849">
    <property type="entry name" value="PBP_like_2"/>
    <property type="match status" value="1"/>
</dbReference>
<sequence>LLVGAAMAPLLAASIGFGVANAGQISLNETGSTLLFPLFNEWVPVYTHQHPNVKITTAGTGSGTGITDAINGTVQIGASDAYMATALMNNNPGMVNIPLAISAQQIMYNVPASTTSTSRSTARCSP</sequence>
<evidence type="ECO:0000259" key="2">
    <source>
        <dbReference type="Pfam" id="PF12849"/>
    </source>
</evidence>
<dbReference type="EMBL" id="AUZX01004707">
    <property type="protein sequence ID" value="EQD70081.1"/>
    <property type="molecule type" value="Genomic_DNA"/>
</dbReference>
<evidence type="ECO:0000256" key="1">
    <source>
        <dbReference type="ARBA" id="ARBA00008725"/>
    </source>
</evidence>
<reference evidence="3" key="2">
    <citation type="journal article" date="2014" name="ISME J.">
        <title>Microbial stratification in low pH oxic and suboxic macroscopic growths along an acid mine drainage.</title>
        <authorList>
            <person name="Mendez-Garcia C."/>
            <person name="Mesa V."/>
            <person name="Sprenger R.R."/>
            <person name="Richter M."/>
            <person name="Diez M.S."/>
            <person name="Solano J."/>
            <person name="Bargiela R."/>
            <person name="Golyshina O.V."/>
            <person name="Manteca A."/>
            <person name="Ramos J.L."/>
            <person name="Gallego J.R."/>
            <person name="Llorente I."/>
            <person name="Martins Dos Santos V.A."/>
            <person name="Jensen O.N."/>
            <person name="Pelaez A.I."/>
            <person name="Sanchez J."/>
            <person name="Ferrer M."/>
        </authorList>
    </citation>
    <scope>NUCLEOTIDE SEQUENCE</scope>
</reference>
<dbReference type="AlphaFoldDB" id="T1BB30"/>
<gene>
    <name evidence="3" type="ORF">B1A_06489</name>
</gene>
<organism evidence="3">
    <name type="scientific">mine drainage metagenome</name>
    <dbReference type="NCBI Taxonomy" id="410659"/>
    <lineage>
        <taxon>unclassified sequences</taxon>
        <taxon>metagenomes</taxon>
        <taxon>ecological metagenomes</taxon>
    </lineage>
</organism>
<proteinExistence type="inferred from homology"/>